<gene>
    <name evidence="2" type="ORF">LIER_24878</name>
</gene>
<name>A0AAV3R6Y8_LITER</name>
<dbReference type="Proteomes" id="UP001454036">
    <property type="component" value="Unassembled WGS sequence"/>
</dbReference>
<evidence type="ECO:0000313" key="3">
    <source>
        <dbReference type="Proteomes" id="UP001454036"/>
    </source>
</evidence>
<comment type="caution">
    <text evidence="2">The sequence shown here is derived from an EMBL/GenBank/DDBJ whole genome shotgun (WGS) entry which is preliminary data.</text>
</comment>
<sequence length="198" mass="22691">MKKLYKKCTVHPTPPLISDQLSLLPASILTMTVALSPDDREVLCYLLSCSSNNYTNINNINNNNKNNDHATSFNCSCFTCYMSFWVRWDASPNRQLIHEIIDAYEDGLNRRVKKEKKKKKKKIRRQKSNKNSDDNVAIESGELNLVKSELNLVEEEFVESCIGCSDEGEAEEEEELEVEKSSSIRRFVSFVGEKIWGV</sequence>
<dbReference type="PANTHER" id="PTHR31903">
    <property type="entry name" value="F12F1.11-RELATED"/>
    <property type="match status" value="1"/>
</dbReference>
<proteinExistence type="predicted"/>
<evidence type="ECO:0000313" key="2">
    <source>
        <dbReference type="EMBL" id="GAA0170658.1"/>
    </source>
</evidence>
<dbReference type="AlphaFoldDB" id="A0AAV3R6Y8"/>
<keyword evidence="3" id="KW-1185">Reference proteome</keyword>
<organism evidence="2 3">
    <name type="scientific">Lithospermum erythrorhizon</name>
    <name type="common">Purple gromwell</name>
    <name type="synonym">Lithospermum officinale var. erythrorhizon</name>
    <dbReference type="NCBI Taxonomy" id="34254"/>
    <lineage>
        <taxon>Eukaryota</taxon>
        <taxon>Viridiplantae</taxon>
        <taxon>Streptophyta</taxon>
        <taxon>Embryophyta</taxon>
        <taxon>Tracheophyta</taxon>
        <taxon>Spermatophyta</taxon>
        <taxon>Magnoliopsida</taxon>
        <taxon>eudicotyledons</taxon>
        <taxon>Gunneridae</taxon>
        <taxon>Pentapetalae</taxon>
        <taxon>asterids</taxon>
        <taxon>lamiids</taxon>
        <taxon>Boraginales</taxon>
        <taxon>Boraginaceae</taxon>
        <taxon>Boraginoideae</taxon>
        <taxon>Lithospermeae</taxon>
        <taxon>Lithospermum</taxon>
    </lineage>
</organism>
<evidence type="ECO:0000256" key="1">
    <source>
        <dbReference type="SAM" id="MobiDB-lite"/>
    </source>
</evidence>
<dbReference type="EMBL" id="BAABME010007337">
    <property type="protein sequence ID" value="GAA0170658.1"/>
    <property type="molecule type" value="Genomic_DNA"/>
</dbReference>
<feature type="compositionally biased region" description="Basic residues" evidence="1">
    <location>
        <begin position="115"/>
        <end position="128"/>
    </location>
</feature>
<reference evidence="2 3" key="1">
    <citation type="submission" date="2024-01" db="EMBL/GenBank/DDBJ databases">
        <title>The complete chloroplast genome sequence of Lithospermum erythrorhizon: insights into the phylogenetic relationship among Boraginaceae species and the maternal lineages of purple gromwells.</title>
        <authorList>
            <person name="Okada T."/>
            <person name="Watanabe K."/>
        </authorList>
    </citation>
    <scope>NUCLEOTIDE SEQUENCE [LARGE SCALE GENOMIC DNA]</scope>
</reference>
<protein>
    <submittedName>
        <fullName evidence="2">Uncharacterized protein</fullName>
    </submittedName>
</protein>
<accession>A0AAV3R6Y8</accession>
<dbReference type="PANTHER" id="PTHR31903:SF6">
    <property type="entry name" value="F12F1.11-RELATED"/>
    <property type="match status" value="1"/>
</dbReference>
<feature type="region of interest" description="Disordered" evidence="1">
    <location>
        <begin position="115"/>
        <end position="134"/>
    </location>
</feature>